<dbReference type="Proteomes" id="UP000230002">
    <property type="component" value="Unassembled WGS sequence"/>
</dbReference>
<organism evidence="1 2">
    <name type="scientific">Ganoderma sinense ZZ0214-1</name>
    <dbReference type="NCBI Taxonomy" id="1077348"/>
    <lineage>
        <taxon>Eukaryota</taxon>
        <taxon>Fungi</taxon>
        <taxon>Dikarya</taxon>
        <taxon>Basidiomycota</taxon>
        <taxon>Agaricomycotina</taxon>
        <taxon>Agaricomycetes</taxon>
        <taxon>Polyporales</taxon>
        <taxon>Polyporaceae</taxon>
        <taxon>Ganoderma</taxon>
    </lineage>
</organism>
<evidence type="ECO:0008006" key="3">
    <source>
        <dbReference type="Google" id="ProtNLM"/>
    </source>
</evidence>
<accession>A0A2G8SP00</accession>
<dbReference type="InterPro" id="IPR029058">
    <property type="entry name" value="AB_hydrolase_fold"/>
</dbReference>
<evidence type="ECO:0000313" key="1">
    <source>
        <dbReference type="EMBL" id="PIL35479.1"/>
    </source>
</evidence>
<gene>
    <name evidence="1" type="ORF">GSI_02207</name>
</gene>
<dbReference type="OrthoDB" id="190201at2759"/>
<dbReference type="EMBL" id="AYKW01000003">
    <property type="protein sequence ID" value="PIL35479.1"/>
    <property type="molecule type" value="Genomic_DNA"/>
</dbReference>
<evidence type="ECO:0000313" key="2">
    <source>
        <dbReference type="Proteomes" id="UP000230002"/>
    </source>
</evidence>
<dbReference type="SUPFAM" id="SSF53474">
    <property type="entry name" value="alpha/beta-Hydrolases"/>
    <property type="match status" value="1"/>
</dbReference>
<reference evidence="1 2" key="1">
    <citation type="journal article" date="2015" name="Sci. Rep.">
        <title>Chromosome-level genome map provides insights into diverse defense mechanisms in the medicinal fungus Ganoderma sinense.</title>
        <authorList>
            <person name="Zhu Y."/>
            <person name="Xu J."/>
            <person name="Sun C."/>
            <person name="Zhou S."/>
            <person name="Xu H."/>
            <person name="Nelson D.R."/>
            <person name="Qian J."/>
            <person name="Song J."/>
            <person name="Luo H."/>
            <person name="Xiang L."/>
            <person name="Li Y."/>
            <person name="Xu Z."/>
            <person name="Ji A."/>
            <person name="Wang L."/>
            <person name="Lu S."/>
            <person name="Hayward A."/>
            <person name="Sun W."/>
            <person name="Li X."/>
            <person name="Schwartz D.C."/>
            <person name="Wang Y."/>
            <person name="Chen S."/>
        </authorList>
    </citation>
    <scope>NUCLEOTIDE SEQUENCE [LARGE SCALE GENOMIC DNA]</scope>
    <source>
        <strain evidence="1 2">ZZ0214-1</strain>
    </source>
</reference>
<proteinExistence type="predicted"/>
<comment type="caution">
    <text evidence="1">The sequence shown here is derived from an EMBL/GenBank/DDBJ whole genome shotgun (WGS) entry which is preliminary data.</text>
</comment>
<protein>
    <recommendedName>
        <fullName evidence="3">AB hydrolase-1 domain-containing protein</fullName>
    </recommendedName>
</protein>
<sequence length="177" mass="20181">MLAAEFVVRLHPKGLQRLVITNSPAAVALRAKSTNDLLKKFPQPVQDAIAEGEVKDGQAWRDAMMAFYARHGCRLQPFPAEVLDTFAYSFGANGDRTVFRAGLTRDWSIVDRVNQVDVPTLVINGQYDFVQDYVMETYVNGIPGAKWVKFEESSHMPFWEEREKYMEVVRGFLDECK</sequence>
<keyword evidence="2" id="KW-1185">Reference proteome</keyword>
<dbReference type="Gene3D" id="3.40.50.1820">
    <property type="entry name" value="alpha/beta hydrolase"/>
    <property type="match status" value="1"/>
</dbReference>
<name>A0A2G8SP00_9APHY</name>
<dbReference type="AlphaFoldDB" id="A0A2G8SP00"/>